<evidence type="ECO:0000256" key="11">
    <source>
        <dbReference type="SAM" id="MobiDB-lite"/>
    </source>
</evidence>
<gene>
    <name evidence="12 14" type="primary">TMEM214</name>
</gene>
<keyword evidence="13" id="KW-1185">Reference proteome</keyword>
<feature type="region of interest" description="Disordered" evidence="11">
    <location>
        <begin position="200"/>
        <end position="223"/>
    </location>
</feature>
<evidence type="ECO:0000313" key="14">
    <source>
        <dbReference type="VGNC" id="VGNC:24255"/>
    </source>
</evidence>
<dbReference type="Bgee" id="ENSECAG00000010689">
    <property type="expression patterns" value="Expressed in synovial membrane of synovial joint and 23 other cell types or tissues"/>
</dbReference>
<dbReference type="GeneTree" id="ENSGT00390000002693"/>
<feature type="compositionally biased region" description="Basic and acidic residues" evidence="11">
    <location>
        <begin position="111"/>
        <end position="120"/>
    </location>
</feature>
<dbReference type="GO" id="GO:0006915">
    <property type="term" value="P:apoptotic process"/>
    <property type="evidence" value="ECO:0007669"/>
    <property type="project" value="UniProtKB-KW"/>
</dbReference>
<keyword evidence="8" id="KW-0472">Membrane</keyword>
<evidence type="ECO:0000256" key="7">
    <source>
        <dbReference type="ARBA" id="ARBA00022989"/>
    </source>
</evidence>
<dbReference type="Proteomes" id="UP000002281">
    <property type="component" value="Chromosome 15"/>
</dbReference>
<keyword evidence="6" id="KW-0256">Endoplasmic reticulum</keyword>
<feature type="region of interest" description="Disordered" evidence="11">
    <location>
        <begin position="1"/>
        <end position="24"/>
    </location>
</feature>
<dbReference type="AlphaFoldDB" id="A0A5F5PH27"/>
<name>A0A5F5PH27_HORSE</name>
<dbReference type="PANTHER" id="PTHR13448">
    <property type="entry name" value="TRANSMEMBRANE PROTEIN 214"/>
    <property type="match status" value="1"/>
</dbReference>
<sequence length="816" mass="90943">MGYPSGPNVITRVHTSGSGGQRKRSDWCNVRRLDPLVLALKMEGDHEPRNAGSLDAGKASHFNIFAWMFLLRNLRPLAKDKLEKNERLQVPGCLAGGVARREALRGDVAERGASVPDRKAQGGGTGGRVGAMAARTAGGGRWEVVKRGRRPGAGGSGRSGGGDRRALGEANGVWKYDLTPPIQTTSTLYERGFERIMKRQNKEQVPPPAVEPKKPGNKKQTKKVATVTNQNQKQGRFRSLEEALKALDVAALQKELDKSQSMFSGNPLVWLKDLASYLNYKLQAPLSEPTLSQHTHDYPYSLVSRELRGIIRGLLAKAPGSLELFFDHCLFTMLQELDKTPGESLHGYRICIQAILQDKPRIATMNLGKFLELLRSHQSRPAKCLTIMWALGQAGFANLTEGLKVWLGIMLPVLGIKSLSPFAIAYLDRLLLMHPNLTKGFGMIGPKDFFPLLDFAYMPNNSLTPSLQEQLCQLYPRLKVLAFGAKPESTLHTYFPSFLSRATPSCPPEMKKELLSSLTECLTVDSLSASVWRQLYPKHLSQSSLLLEHLLRSWEQIPKKTRKSLQETIQSFKLANQDLLRKGSSNNQDVVTCDAACKTLLQEARGCRLPWTRLLLLVLVFAVGFLCHDFRSHSSFQASLSGRLLQSSGFLPAGQQACAKIYSYSLEGYSWLEETLPAWGSHLLTVVRPSLQLAWDHTNATVSFLSAHSASHLAWFGDSLTSISQRIQLPDALNQLLHSLRELLLLLYQNMLLPLWHMLLEALAWAQEHCHKACRGEVTWDCVKTQLSEAARWTWLCLQDITVAFLDWALAMISQQ</sequence>
<accession>A0A5F5PH27</accession>
<comment type="subcellular location">
    <subcellularLocation>
        <location evidence="1">Endoplasmic reticulum membrane</location>
        <topology evidence="1">Multi-pass membrane protein</topology>
    </subcellularLocation>
</comment>
<reference evidence="12" key="3">
    <citation type="submission" date="2025-09" db="UniProtKB">
        <authorList>
            <consortium name="Ensembl"/>
        </authorList>
    </citation>
    <scope>IDENTIFICATION</scope>
    <source>
        <strain evidence="12">Thoroughbred</strain>
    </source>
</reference>
<dbReference type="GO" id="GO:0005789">
    <property type="term" value="C:endoplasmic reticulum membrane"/>
    <property type="evidence" value="ECO:0007669"/>
    <property type="project" value="UniProtKB-SubCell"/>
</dbReference>
<reference evidence="12 13" key="1">
    <citation type="journal article" date="2009" name="Science">
        <title>Genome sequence, comparative analysis, and population genetics of the domestic horse.</title>
        <authorList>
            <consortium name="Broad Institute Genome Sequencing Platform"/>
            <consortium name="Broad Institute Whole Genome Assembly Team"/>
            <person name="Wade C.M."/>
            <person name="Giulotto E."/>
            <person name="Sigurdsson S."/>
            <person name="Zoli M."/>
            <person name="Gnerre S."/>
            <person name="Imsland F."/>
            <person name="Lear T.L."/>
            <person name="Adelson D.L."/>
            <person name="Bailey E."/>
            <person name="Bellone R.R."/>
            <person name="Bloecker H."/>
            <person name="Distl O."/>
            <person name="Edgar R.C."/>
            <person name="Garber M."/>
            <person name="Leeb T."/>
            <person name="Mauceli E."/>
            <person name="MacLeod J.N."/>
            <person name="Penedo M.C.T."/>
            <person name="Raison J.M."/>
            <person name="Sharpe T."/>
            <person name="Vogel J."/>
            <person name="Andersson L."/>
            <person name="Antczak D.F."/>
            <person name="Biagi T."/>
            <person name="Binns M.M."/>
            <person name="Chowdhary B.P."/>
            <person name="Coleman S.J."/>
            <person name="Della Valle G."/>
            <person name="Fryc S."/>
            <person name="Guerin G."/>
            <person name="Hasegawa T."/>
            <person name="Hill E.W."/>
            <person name="Jurka J."/>
            <person name="Kiialainen A."/>
            <person name="Lindgren G."/>
            <person name="Liu J."/>
            <person name="Magnani E."/>
            <person name="Mickelson J.R."/>
            <person name="Murray J."/>
            <person name="Nergadze S.G."/>
            <person name="Onofrio R."/>
            <person name="Pedroni S."/>
            <person name="Piras M.F."/>
            <person name="Raudsepp T."/>
            <person name="Rocchi M."/>
            <person name="Roeed K.H."/>
            <person name="Ryder O.A."/>
            <person name="Searle S."/>
            <person name="Skow L."/>
            <person name="Swinburne J.E."/>
            <person name="Syvaenen A.C."/>
            <person name="Tozaki T."/>
            <person name="Valberg S.J."/>
            <person name="Vaudin M."/>
            <person name="White J.R."/>
            <person name="Zody M.C."/>
            <person name="Lander E.S."/>
            <person name="Lindblad-Toh K."/>
        </authorList>
    </citation>
    <scope>NUCLEOTIDE SEQUENCE [LARGE SCALE GENOMIC DNA]</scope>
    <source>
        <strain evidence="12 13">Thoroughbred</strain>
    </source>
</reference>
<reference evidence="12" key="2">
    <citation type="submission" date="2025-08" db="UniProtKB">
        <authorList>
            <consortium name="Ensembl"/>
        </authorList>
    </citation>
    <scope>IDENTIFICATION</scope>
    <source>
        <strain evidence="12">Thoroughbred</strain>
    </source>
</reference>
<protein>
    <submittedName>
        <fullName evidence="12">Transmembrane protein 214</fullName>
    </submittedName>
</protein>
<proteinExistence type="inferred from homology"/>
<organism evidence="12 13">
    <name type="scientific">Equus caballus</name>
    <name type="common">Horse</name>
    <dbReference type="NCBI Taxonomy" id="9796"/>
    <lineage>
        <taxon>Eukaryota</taxon>
        <taxon>Metazoa</taxon>
        <taxon>Chordata</taxon>
        <taxon>Craniata</taxon>
        <taxon>Vertebrata</taxon>
        <taxon>Euteleostomi</taxon>
        <taxon>Mammalia</taxon>
        <taxon>Eutheria</taxon>
        <taxon>Laurasiatheria</taxon>
        <taxon>Perissodactyla</taxon>
        <taxon>Equidae</taxon>
        <taxon>Equus</taxon>
    </lineage>
</organism>
<evidence type="ECO:0000256" key="2">
    <source>
        <dbReference type="ARBA" id="ARBA00007984"/>
    </source>
</evidence>
<feature type="region of interest" description="Disordered" evidence="11">
    <location>
        <begin position="146"/>
        <end position="166"/>
    </location>
</feature>
<dbReference type="GO" id="GO:0005881">
    <property type="term" value="C:cytoplasmic microtubule"/>
    <property type="evidence" value="ECO:0007669"/>
    <property type="project" value="Ensembl"/>
</dbReference>
<dbReference type="PANTHER" id="PTHR13448:SF0">
    <property type="entry name" value="TRANSMEMBRANE PROTEIN 214"/>
    <property type="match status" value="1"/>
</dbReference>
<feature type="region of interest" description="Disordered" evidence="11">
    <location>
        <begin position="111"/>
        <end position="130"/>
    </location>
</feature>
<keyword evidence="9" id="KW-0325">Glycoprotein</keyword>
<dbReference type="GO" id="GO:0005783">
    <property type="term" value="C:endoplasmic reticulum"/>
    <property type="evidence" value="ECO:0000318"/>
    <property type="project" value="GO_Central"/>
</dbReference>
<evidence type="ECO:0000256" key="9">
    <source>
        <dbReference type="ARBA" id="ARBA00023180"/>
    </source>
</evidence>
<dbReference type="Ensembl" id="ENSECAT00000066289.2">
    <property type="protein sequence ID" value="ENSECAP00000047760.2"/>
    <property type="gene ID" value="ENSECAG00000010689.4"/>
</dbReference>
<dbReference type="VGNC" id="VGNC:24255">
    <property type="gene designation" value="TMEM214"/>
</dbReference>
<evidence type="ECO:0000313" key="12">
    <source>
        <dbReference type="Ensembl" id="ENSECAP00000047760.2"/>
    </source>
</evidence>
<comment type="subunit">
    <text evidence="3">Constitutively interacts with CASP4; required for the localization of procaspase 4 to the ER.</text>
</comment>
<comment type="function">
    <text evidence="10">Critical mediator, in cooperation with CASP4, of endoplasmic reticulum-stress induced apoptosis. Required or the activation of CASP4 following endoplasmic reticulum stress.</text>
</comment>
<keyword evidence="5" id="KW-0053">Apoptosis</keyword>
<comment type="similarity">
    <text evidence="2">Belongs to the TMEM214 family.</text>
</comment>
<dbReference type="GO" id="GO:0005829">
    <property type="term" value="C:cytosol"/>
    <property type="evidence" value="ECO:0007669"/>
    <property type="project" value="Ensembl"/>
</dbReference>
<evidence type="ECO:0000256" key="6">
    <source>
        <dbReference type="ARBA" id="ARBA00022824"/>
    </source>
</evidence>
<evidence type="ECO:0000256" key="5">
    <source>
        <dbReference type="ARBA" id="ARBA00022703"/>
    </source>
</evidence>
<dbReference type="Pfam" id="PF10151">
    <property type="entry name" value="TMEM214"/>
    <property type="match status" value="1"/>
</dbReference>
<dbReference type="InterPro" id="IPR019308">
    <property type="entry name" value="TMEM214"/>
</dbReference>
<evidence type="ECO:0000256" key="3">
    <source>
        <dbReference type="ARBA" id="ARBA00011720"/>
    </source>
</evidence>
<keyword evidence="4" id="KW-0812">Transmembrane</keyword>
<evidence type="ECO:0000256" key="8">
    <source>
        <dbReference type="ARBA" id="ARBA00023136"/>
    </source>
</evidence>
<feature type="compositionally biased region" description="Gly residues" evidence="11">
    <location>
        <begin position="151"/>
        <end position="160"/>
    </location>
</feature>
<evidence type="ECO:0000313" key="13">
    <source>
        <dbReference type="Proteomes" id="UP000002281"/>
    </source>
</evidence>
<keyword evidence="7" id="KW-1133">Transmembrane helix</keyword>
<evidence type="ECO:0000256" key="1">
    <source>
        <dbReference type="ARBA" id="ARBA00004477"/>
    </source>
</evidence>
<dbReference type="GO" id="GO:0005794">
    <property type="term" value="C:Golgi apparatus"/>
    <property type="evidence" value="ECO:0000318"/>
    <property type="project" value="GO_Central"/>
</dbReference>
<evidence type="ECO:0000256" key="10">
    <source>
        <dbReference type="ARBA" id="ARBA00024938"/>
    </source>
</evidence>
<evidence type="ECO:0000256" key="4">
    <source>
        <dbReference type="ARBA" id="ARBA00022692"/>
    </source>
</evidence>